<feature type="active site" description="Proton acceptor" evidence="8">
    <location>
        <position position="66"/>
    </location>
</feature>
<dbReference type="SUPFAM" id="SSF53756">
    <property type="entry name" value="UDP-Glycosyltransferase/glycogen phosphorylase"/>
    <property type="match status" value="1"/>
</dbReference>
<comment type="catalytic activity">
    <reaction evidence="7 10">
        <text>lipid IVA (E. coli) + CMP-3-deoxy-beta-D-manno-octulosonate = alpha-Kdo-(2-&gt;6)-lipid IVA (E. coli) + CMP + H(+)</text>
        <dbReference type="Rhea" id="RHEA:28066"/>
        <dbReference type="ChEBI" id="CHEBI:15378"/>
        <dbReference type="ChEBI" id="CHEBI:58603"/>
        <dbReference type="ChEBI" id="CHEBI:60364"/>
        <dbReference type="ChEBI" id="CHEBI:60377"/>
        <dbReference type="ChEBI" id="CHEBI:85987"/>
        <dbReference type="EC" id="2.4.99.12"/>
    </reaction>
</comment>
<dbReference type="Proteomes" id="UP000635142">
    <property type="component" value="Unassembled WGS sequence"/>
</dbReference>
<dbReference type="EC" id="2.4.99.12" evidence="3 10"/>
<evidence type="ECO:0000256" key="7">
    <source>
        <dbReference type="ARBA" id="ARBA00049183"/>
    </source>
</evidence>
<gene>
    <name evidence="12" type="ORF">H9Q16_06660</name>
</gene>
<keyword evidence="5 10" id="KW-0808">Transferase</keyword>
<dbReference type="GO" id="GO:0009244">
    <property type="term" value="P:lipopolysaccharide core region biosynthetic process"/>
    <property type="evidence" value="ECO:0007669"/>
    <property type="project" value="UniProtKB-UniRule"/>
</dbReference>
<feature type="site" description="Transition state stabilizer" evidence="9">
    <location>
        <position position="214"/>
    </location>
</feature>
<evidence type="ECO:0000256" key="4">
    <source>
        <dbReference type="ARBA" id="ARBA00019077"/>
    </source>
</evidence>
<evidence type="ECO:0000256" key="9">
    <source>
        <dbReference type="PIRSR" id="PIRSR639901-2"/>
    </source>
</evidence>
<dbReference type="RefSeq" id="WP_191074548.1">
    <property type="nucleotide sequence ID" value="NZ_JACTAG010000001.1"/>
</dbReference>
<evidence type="ECO:0000313" key="13">
    <source>
        <dbReference type="Proteomes" id="UP000635142"/>
    </source>
</evidence>
<evidence type="ECO:0000259" key="11">
    <source>
        <dbReference type="Pfam" id="PF04413"/>
    </source>
</evidence>
<evidence type="ECO:0000256" key="3">
    <source>
        <dbReference type="ARBA" id="ARBA00012621"/>
    </source>
</evidence>
<keyword evidence="13" id="KW-1185">Reference proteome</keyword>
<dbReference type="InterPro" id="IPR007507">
    <property type="entry name" value="Glycos_transf_N"/>
</dbReference>
<reference evidence="12" key="1">
    <citation type="submission" date="2020-08" db="EMBL/GenBank/DDBJ databases">
        <title>Sulfitobacter aestuariivivens sp. nov., isolated from a tidal flat.</title>
        <authorList>
            <person name="Park S."/>
            <person name="Yoon J.-H."/>
        </authorList>
    </citation>
    <scope>NUCLEOTIDE SEQUENCE</scope>
    <source>
        <strain evidence="12">TSTF-M16</strain>
    </source>
</reference>
<keyword evidence="10" id="KW-0472">Membrane</keyword>
<organism evidence="12 13">
    <name type="scientific">Sulfitobacter aestuariivivens</name>
    <dbReference type="NCBI Taxonomy" id="2766981"/>
    <lineage>
        <taxon>Bacteria</taxon>
        <taxon>Pseudomonadati</taxon>
        <taxon>Pseudomonadota</taxon>
        <taxon>Alphaproteobacteria</taxon>
        <taxon>Rhodobacterales</taxon>
        <taxon>Roseobacteraceae</taxon>
        <taxon>Sulfitobacter</taxon>
    </lineage>
</organism>
<dbReference type="PANTHER" id="PTHR42755:SF1">
    <property type="entry name" value="3-DEOXY-D-MANNO-OCTULOSONIC ACID TRANSFERASE, MITOCHONDRIAL-RELATED"/>
    <property type="match status" value="1"/>
</dbReference>
<keyword evidence="10" id="KW-1003">Cell membrane</keyword>
<dbReference type="InterPro" id="IPR038107">
    <property type="entry name" value="Glycos_transf_N_sf"/>
</dbReference>
<evidence type="ECO:0000256" key="5">
    <source>
        <dbReference type="ARBA" id="ARBA00022679"/>
    </source>
</evidence>
<accession>A0A927D5G5</accession>
<evidence type="ECO:0000256" key="2">
    <source>
        <dbReference type="ARBA" id="ARBA00004713"/>
    </source>
</evidence>
<name>A0A927D5G5_9RHOB</name>
<evidence type="ECO:0000256" key="6">
    <source>
        <dbReference type="ARBA" id="ARBA00031445"/>
    </source>
</evidence>
<dbReference type="AlphaFoldDB" id="A0A927D5G5"/>
<dbReference type="PANTHER" id="PTHR42755">
    <property type="entry name" value="3-DEOXY-MANNO-OCTULOSONATE CYTIDYLYLTRANSFERASE"/>
    <property type="match status" value="1"/>
</dbReference>
<dbReference type="Gene3D" id="3.40.50.11720">
    <property type="entry name" value="3-Deoxy-D-manno-octulosonic-acid transferase, N-terminal domain"/>
    <property type="match status" value="1"/>
</dbReference>
<comment type="function">
    <text evidence="1 10">Involved in lipopolysaccharide (LPS) biosynthesis. Catalyzes the transfer of 3-deoxy-D-manno-octulosonate (Kdo) residue(s) from CMP-Kdo to lipid IV(A), the tetraacyldisaccharide-1,4'-bisphosphate precursor of lipid A.</text>
</comment>
<dbReference type="Pfam" id="PF04413">
    <property type="entry name" value="Glycos_transf_N"/>
    <property type="match status" value="1"/>
</dbReference>
<feature type="site" description="Transition state stabilizer" evidence="9">
    <location>
        <position position="136"/>
    </location>
</feature>
<evidence type="ECO:0000313" key="12">
    <source>
        <dbReference type="EMBL" id="MBD3663597.1"/>
    </source>
</evidence>
<evidence type="ECO:0000256" key="8">
    <source>
        <dbReference type="PIRSR" id="PIRSR639901-1"/>
    </source>
</evidence>
<dbReference type="GO" id="GO:0005886">
    <property type="term" value="C:plasma membrane"/>
    <property type="evidence" value="ECO:0007669"/>
    <property type="project" value="UniProtKB-SubCell"/>
</dbReference>
<dbReference type="GO" id="GO:0043842">
    <property type="term" value="F:Kdo transferase activity"/>
    <property type="evidence" value="ECO:0007669"/>
    <property type="project" value="UniProtKB-EC"/>
</dbReference>
<dbReference type="Gene3D" id="3.40.50.2000">
    <property type="entry name" value="Glycogen Phosphorylase B"/>
    <property type="match status" value="1"/>
</dbReference>
<comment type="caution">
    <text evidence="12">The sequence shown here is derived from an EMBL/GenBank/DDBJ whole genome shotgun (WGS) entry which is preliminary data.</text>
</comment>
<sequence length="427" mass="46318">MARPLLYSAWVAASIALVPFFARREIAKLRTAGVSVERAQEKLGYPTAERSRGGPLIWFHGASVGESLSVLALIRRMGEILPRAQFLMTSVTATSAKLVGNRLPSRTIHQFAPLDAPGATKRFLRHWRPDAALFVESELWPQLLRRTHEGGARMALINARLSKGSVSQWKKFPSVSKYMLDVFDIILTQNTAMAGTMKDLGAPSDRIRPGVNLKSMSDPLPVDTSTLTTMRDALANRPVWVASSTHPGEEETVLEAHKALLKTQPDLRLILAPRHPERGTQVADLIDRSGLTHSQRSTGGAPGPQVYLADTLGELGTWYALTDIVFLGGSLRPIGGHNPFEVAQAGAFALSGTHVTNFAETFDEMQVAGAARLVADTADLTTQIGNLLSNDQDRAMACKAAKAYSASKEDQLDQIAQQLITALELSP</sequence>
<keyword evidence="10" id="KW-0448">Lipopolysaccharide biosynthesis</keyword>
<protein>
    <recommendedName>
        <fullName evidence="4 10">3-deoxy-D-manno-octulosonic acid transferase</fullName>
        <shortName evidence="10">Kdo transferase</shortName>
        <ecNumber evidence="3 10">2.4.99.12</ecNumber>
    </recommendedName>
    <alternativeName>
        <fullName evidence="6 10">Lipid IV(A) 3-deoxy-D-manno-octulosonic acid transferase</fullName>
    </alternativeName>
</protein>
<dbReference type="GO" id="GO:0009245">
    <property type="term" value="P:lipid A biosynthetic process"/>
    <property type="evidence" value="ECO:0007669"/>
    <property type="project" value="TreeGrafter"/>
</dbReference>
<feature type="domain" description="3-deoxy-D-manno-octulosonic-acid transferase N-terminal" evidence="11">
    <location>
        <begin position="38"/>
        <end position="214"/>
    </location>
</feature>
<comment type="similarity">
    <text evidence="10">Belongs to the glycosyltransferase group 1 family.</text>
</comment>
<evidence type="ECO:0000256" key="1">
    <source>
        <dbReference type="ARBA" id="ARBA00003394"/>
    </source>
</evidence>
<dbReference type="InterPro" id="IPR039901">
    <property type="entry name" value="Kdotransferase"/>
</dbReference>
<evidence type="ECO:0000256" key="10">
    <source>
        <dbReference type="RuleBase" id="RU365103"/>
    </source>
</evidence>
<comment type="subcellular location">
    <subcellularLocation>
        <location evidence="10">Cell membrane</location>
    </subcellularLocation>
</comment>
<proteinExistence type="inferred from homology"/>
<dbReference type="EMBL" id="JACTAG010000001">
    <property type="protein sequence ID" value="MBD3663597.1"/>
    <property type="molecule type" value="Genomic_DNA"/>
</dbReference>
<comment type="pathway">
    <text evidence="2 10">Bacterial outer membrane biogenesis; LPS core biosynthesis.</text>
</comment>